<dbReference type="PANTHER" id="PTHR11254:SF440">
    <property type="entry name" value="E3 UBIQUITIN-PROTEIN LIGASE NEDD-4"/>
    <property type="match status" value="1"/>
</dbReference>
<keyword evidence="5 6" id="KW-0833">Ubl conjugation pathway</keyword>
<evidence type="ECO:0000313" key="9">
    <source>
        <dbReference type="Proteomes" id="UP001470230"/>
    </source>
</evidence>
<evidence type="ECO:0000256" key="5">
    <source>
        <dbReference type="ARBA" id="ARBA00022786"/>
    </source>
</evidence>
<dbReference type="InterPro" id="IPR050409">
    <property type="entry name" value="E3_ubiq-protein_ligase"/>
</dbReference>
<dbReference type="Gene3D" id="3.30.2410.10">
    <property type="entry name" value="Hect, E3 ligase catalytic domain"/>
    <property type="match status" value="1"/>
</dbReference>
<dbReference type="PROSITE" id="PS50237">
    <property type="entry name" value="HECT"/>
    <property type="match status" value="1"/>
</dbReference>
<proteinExistence type="predicted"/>
<dbReference type="InterPro" id="IPR000569">
    <property type="entry name" value="HECT_dom"/>
</dbReference>
<dbReference type="EC" id="2.3.2.26" evidence="3"/>
<evidence type="ECO:0000256" key="2">
    <source>
        <dbReference type="ARBA" id="ARBA00004906"/>
    </source>
</evidence>
<dbReference type="Proteomes" id="UP001470230">
    <property type="component" value="Unassembled WGS sequence"/>
</dbReference>
<evidence type="ECO:0000256" key="4">
    <source>
        <dbReference type="ARBA" id="ARBA00022679"/>
    </source>
</evidence>
<dbReference type="PANTHER" id="PTHR11254">
    <property type="entry name" value="HECT DOMAIN UBIQUITIN-PROTEIN LIGASE"/>
    <property type="match status" value="1"/>
</dbReference>
<comment type="pathway">
    <text evidence="2">Protein modification; protein ubiquitination.</text>
</comment>
<keyword evidence="4" id="KW-0808">Transferase</keyword>
<dbReference type="Pfam" id="PF00632">
    <property type="entry name" value="HECT"/>
    <property type="match status" value="1"/>
</dbReference>
<evidence type="ECO:0000256" key="6">
    <source>
        <dbReference type="PROSITE-ProRule" id="PRU00104"/>
    </source>
</evidence>
<dbReference type="EMBL" id="JAPFFF010000028">
    <property type="protein sequence ID" value="KAK8847083.1"/>
    <property type="molecule type" value="Genomic_DNA"/>
</dbReference>
<evidence type="ECO:0000313" key="8">
    <source>
        <dbReference type="EMBL" id="KAK8847083.1"/>
    </source>
</evidence>
<evidence type="ECO:0000259" key="7">
    <source>
        <dbReference type="PROSITE" id="PS50237"/>
    </source>
</evidence>
<reference evidence="8 9" key="1">
    <citation type="submission" date="2024-04" db="EMBL/GenBank/DDBJ databases">
        <title>Tritrichomonas musculus Genome.</title>
        <authorList>
            <person name="Alves-Ferreira E."/>
            <person name="Grigg M."/>
            <person name="Lorenzi H."/>
            <person name="Galac M."/>
        </authorList>
    </citation>
    <scope>NUCLEOTIDE SEQUENCE [LARGE SCALE GENOMIC DNA]</scope>
    <source>
        <strain evidence="8 9">EAF2021</strain>
    </source>
</reference>
<organism evidence="8 9">
    <name type="scientific">Tritrichomonas musculus</name>
    <dbReference type="NCBI Taxonomy" id="1915356"/>
    <lineage>
        <taxon>Eukaryota</taxon>
        <taxon>Metamonada</taxon>
        <taxon>Parabasalia</taxon>
        <taxon>Tritrichomonadida</taxon>
        <taxon>Tritrichomonadidae</taxon>
        <taxon>Tritrichomonas</taxon>
    </lineage>
</organism>
<evidence type="ECO:0000256" key="1">
    <source>
        <dbReference type="ARBA" id="ARBA00000885"/>
    </source>
</evidence>
<dbReference type="CDD" id="cd00078">
    <property type="entry name" value="HECTc"/>
    <property type="match status" value="1"/>
</dbReference>
<dbReference type="SMART" id="SM00119">
    <property type="entry name" value="HECTc"/>
    <property type="match status" value="1"/>
</dbReference>
<dbReference type="SUPFAM" id="SSF56204">
    <property type="entry name" value="Hect, E3 ligase catalytic domain"/>
    <property type="match status" value="1"/>
</dbReference>
<dbReference type="Gene3D" id="3.30.2160.10">
    <property type="entry name" value="Hect, E3 ligase catalytic domain"/>
    <property type="match status" value="1"/>
</dbReference>
<comment type="catalytic activity">
    <reaction evidence="1">
        <text>S-ubiquitinyl-[E2 ubiquitin-conjugating enzyme]-L-cysteine + [acceptor protein]-L-lysine = [E2 ubiquitin-conjugating enzyme]-L-cysteine + N(6)-ubiquitinyl-[acceptor protein]-L-lysine.</text>
        <dbReference type="EC" id="2.3.2.26"/>
    </reaction>
</comment>
<keyword evidence="9" id="KW-1185">Reference proteome</keyword>
<sequence>MKNNKTLLLPSSIIFNNSNLLDRIHQSVIDLENNQSPKEIYDLTIHSISYFNTNIDSQIKDEIISLLSSCFSHYQNPPNDIIDDIFNHSRDNSYRLILTASICSTISHSKKLLTLPNFRSFVRNVFKQIVIQFKNGNNNQNFIIFDHKIPPKYQANFIINMLFVTDLTEKSVSLFSPYIFSQKKISHTKLNQFIAKIADLGLISKLPETILTDKKFFVMFSMDNLSALILKMSDETFRKILPLIEETFSETKELSKDLVTAILYKCIKLNINFKLIDNLVNSLTVAHMKPAVWKYLANLNVILSDHLASQIKTFPNPAAALKIMPDMEKIPPDVFAQGLVANQDFDVYKRSLITELVFYHPNEVYSNLQFWTHLKIVISEYKERCPPEFINNLAEIFKNFNDSQKFNEIFTEMIFVNFPSTNNGNYFLDDFSSKFDFEYKNIYNRNAVSLIQRIISHKLIPLPSFWKLISIYRLLEVLKTNNSNPILLYGYEFSSMREYTNRVTKSTILPQTDPNSENLLIEFIKRNDYDYLINMNEESLSLIVNAFIFTRNKEKTEISGLTKENILPFIAISINYINKSNGNLLFLTDEMLETILEGCNLLSNNESQLLNTSINSILTNLNYFVNASAFPIKTSFQMLEILIDLFIKNAYMADKTIFLSTIFKLSCQNPINQQMTDLLDKYGNELFKYIIKSIHKIPEFDKLKNFNLNLKSFNSSSIIDLAVKIIQKITNNLLVINTICFIERFCKNVPKMEISDPKNIVRVLNESVKNKKWDDVLVVGQFMKNNNFEKQLQPFLDKAIPFKTKEILFNYIPLDLKIIDELISEILEDPQPETHFLNFEFLFKEMMKDKSIAMDYINILLEKISSKVELKPDLILQLYDDEYRLYGDCFINALRRVFSFHSTFKIFVRKAEFVTISKPISKIGQFLVSKLFKEVEVKKGNYQVFFVLKNVASSFPFLFATNPQAIFDSVLPLLDNFILYFTTKEDEENINKLKAALSALSFLYSTLYSVDVLDAFVPWLFENIMNFTDSQILSFSFILSSLFSSKNIQEIMLGIAMKFNFIEKVSKLLKKSIPDEIIYQYKNNFYNILFNYYTILNDLSFNVKLIYVDEIQNVENPFTVAFDHFSTILPSELNPLNLPKPPNNISDFLMNINEIKIFWITFDHSLIRTERPTFDQVNHFISHFKKFEPNIPDVLHMKNVPDLYSGNVKMVRYLVHKPNWIYQWIARYSHFSVLPEHIEKLLVIKSEMEILREQSKIRDKNDEINQYYSNISVDDYFLSEYCQNELFDILFKDIISHHHIFKISICSFVNVVIHNNVALLSIIDLINRFIIGIKSDIDSIKPIKKLVDVLISVSSQESFRNNFIEICANNFIEVILSPDCRNDFNLLLKVSQLFHLYNNEQLPIRLTHLVGFMLILNQQRIIPAALDLCVKIGESNLNNIKKAIENAFEKEFKKNNPSYVIIDCFLEKVPTIIHDKLKTLPLLLDKIVTNYKKNSKKDENTINLICVIFNILAPNRLKNLTISVDEIDFSLSLTGNSVEPLSSNQQQSLVRPVSEKLLETNENFWSLYEKYRTVINDILVNDENKLSQLKFLFDYPELLSFQTRFNYFREKMKNRINTKYLLSLNVDRSNILVSSFEKLNGRTNDEWLRKLSITFNGEKGQDAGGLTNEWFTLIAQELFNTNNALFKSSENKSYQPNPSSNINSEHIDYFKFSGKFIARALIQGQCVNAHLMRSFCRQILGVQLKLRDLEDFDEELFKSLQMILNIDVDPLDLNFTIDVSEYGVNKTILLKEGGDEISVTNENKAEYVSLYANYHLRKSIIQQINAFCEGFYSLISHEDISIFSPSELDLLICGIPEINIDDFRRNTVFRYPYNEKHPVIVRFFDVISKWNNENLAKFLLFLTGSSQVPVRGFKDYADRDKPITISYGGDKTRLCVAHTCFNTLDLPEYEDEFEMNEKLLLSIQECEFGLV</sequence>
<accession>A0ABR2HHX6</accession>
<name>A0ABR2HHX6_9EUKA</name>
<evidence type="ECO:0000256" key="3">
    <source>
        <dbReference type="ARBA" id="ARBA00012485"/>
    </source>
</evidence>
<dbReference type="InterPro" id="IPR035983">
    <property type="entry name" value="Hect_E3_ubiquitin_ligase"/>
</dbReference>
<dbReference type="Gene3D" id="3.90.1750.10">
    <property type="entry name" value="Hect, E3 ligase catalytic domains"/>
    <property type="match status" value="1"/>
</dbReference>
<gene>
    <name evidence="8" type="ORF">M9Y10_019661</name>
</gene>
<feature type="domain" description="HECT" evidence="7">
    <location>
        <begin position="1643"/>
        <end position="1971"/>
    </location>
</feature>
<protein>
    <recommendedName>
        <fullName evidence="3">HECT-type E3 ubiquitin transferase</fullName>
        <ecNumber evidence="3">2.3.2.26</ecNumber>
    </recommendedName>
</protein>
<comment type="caution">
    <text evidence="8">The sequence shown here is derived from an EMBL/GenBank/DDBJ whole genome shotgun (WGS) entry which is preliminary data.</text>
</comment>
<feature type="active site" description="Glycyl thioester intermediate" evidence="6">
    <location>
        <position position="1940"/>
    </location>
</feature>